<name>A0A445EC57_ARAHY</name>
<gene>
    <name evidence="1" type="ORF">Ahy_A02g007433</name>
</gene>
<dbReference type="Proteomes" id="UP000289738">
    <property type="component" value="Chromosome A02"/>
</dbReference>
<proteinExistence type="predicted"/>
<sequence>MDLKTNKQCLQNVRNHVKLIVSHAGGSKSNVRRATQMEKKLGRPICQNEVIVSTLLKKYGSYVSRKGQRLFEKIAEHLPQDQERAATEGIHSKVLAHPEDAIEKNGKRVRGFSNATCLSGFGRSKRIFGVANYGGSSSSSQQHVIDLERQIQEVKDQVTNLHRFLRQKYGDKIPTFSNYVPHTQSY</sequence>
<organism evidence="1 2">
    <name type="scientific">Arachis hypogaea</name>
    <name type="common">Peanut</name>
    <dbReference type="NCBI Taxonomy" id="3818"/>
    <lineage>
        <taxon>Eukaryota</taxon>
        <taxon>Viridiplantae</taxon>
        <taxon>Streptophyta</taxon>
        <taxon>Embryophyta</taxon>
        <taxon>Tracheophyta</taxon>
        <taxon>Spermatophyta</taxon>
        <taxon>Magnoliopsida</taxon>
        <taxon>eudicotyledons</taxon>
        <taxon>Gunneridae</taxon>
        <taxon>Pentapetalae</taxon>
        <taxon>rosids</taxon>
        <taxon>fabids</taxon>
        <taxon>Fabales</taxon>
        <taxon>Fabaceae</taxon>
        <taxon>Papilionoideae</taxon>
        <taxon>50 kb inversion clade</taxon>
        <taxon>dalbergioids sensu lato</taxon>
        <taxon>Dalbergieae</taxon>
        <taxon>Pterocarpus clade</taxon>
        <taxon>Arachis</taxon>
    </lineage>
</organism>
<dbReference type="InterPro" id="IPR004252">
    <property type="entry name" value="Probable_transposase_24"/>
</dbReference>
<dbReference type="Pfam" id="PF03004">
    <property type="entry name" value="Transposase_24"/>
    <property type="match status" value="1"/>
</dbReference>
<protein>
    <submittedName>
        <fullName evidence="1">Uncharacterized protein</fullName>
    </submittedName>
</protein>
<dbReference type="EMBL" id="SDMP01000002">
    <property type="protein sequence ID" value="RYR73116.1"/>
    <property type="molecule type" value="Genomic_DNA"/>
</dbReference>
<keyword evidence="2" id="KW-1185">Reference proteome</keyword>
<evidence type="ECO:0000313" key="1">
    <source>
        <dbReference type="EMBL" id="RYR73116.1"/>
    </source>
</evidence>
<comment type="caution">
    <text evidence="1">The sequence shown here is derived from an EMBL/GenBank/DDBJ whole genome shotgun (WGS) entry which is preliminary data.</text>
</comment>
<evidence type="ECO:0000313" key="2">
    <source>
        <dbReference type="Proteomes" id="UP000289738"/>
    </source>
</evidence>
<accession>A0A445EC57</accession>
<reference evidence="1 2" key="1">
    <citation type="submission" date="2019-01" db="EMBL/GenBank/DDBJ databases">
        <title>Sequencing of cultivated peanut Arachis hypogaea provides insights into genome evolution and oil improvement.</title>
        <authorList>
            <person name="Chen X."/>
        </authorList>
    </citation>
    <scope>NUCLEOTIDE SEQUENCE [LARGE SCALE GENOMIC DNA]</scope>
    <source>
        <strain evidence="2">cv. Fuhuasheng</strain>
        <tissue evidence="1">Leaves</tissue>
    </source>
</reference>
<dbReference type="AlphaFoldDB" id="A0A445EC57"/>